<dbReference type="SUPFAM" id="SSF49777">
    <property type="entry name" value="PEBP-like"/>
    <property type="match status" value="1"/>
</dbReference>
<dbReference type="NCBIfam" id="TIGR00481">
    <property type="entry name" value="YbhB/YbcL family Raf kinase inhibitor-like protein"/>
    <property type="match status" value="1"/>
</dbReference>
<dbReference type="PANTHER" id="PTHR30289:SF1">
    <property type="entry name" value="PEBP (PHOSPHATIDYLETHANOLAMINE-BINDING PROTEIN) FAMILY PROTEIN"/>
    <property type="match status" value="1"/>
</dbReference>
<accession>E0SCF8</accession>
<dbReference type="PANTHER" id="PTHR30289">
    <property type="entry name" value="UNCHARACTERIZED PROTEIN YBCL-RELATED"/>
    <property type="match status" value="1"/>
</dbReference>
<dbReference type="EMBL" id="CP002038">
    <property type="protein sequence ID" value="ADM97308.1"/>
    <property type="molecule type" value="Genomic_DNA"/>
</dbReference>
<protein>
    <submittedName>
        <fullName evidence="1">UPF0098 protein ybcL</fullName>
    </submittedName>
</protein>
<dbReference type="AlphaFoldDB" id="E0SCF8"/>
<sequence length="229" mass="24538">MAAQFSLCSDIHPRYRRHARHGDGWSAKPTMSHRNTTMKTGLPLIRVCAPLFAGLFMNVAAHAETLTLSSPTIAPNSTLPASFEFNGFGCNGLNQSPALNWRGAPTGTQSFAVTVYDPDAPTGSGWWHWMVFNIPANVNGLAANAGEIGGKRLPAGARQARIDYGVEAWGGVCPPAGDKPHRYIFTVYALKTKTLDVAKEANPALGGYMINANTLAKASFTAYYGRPAQ</sequence>
<dbReference type="KEGG" id="ddd:Dda3937_01904"/>
<dbReference type="eggNOG" id="COG1881">
    <property type="taxonomic scope" value="Bacteria"/>
</dbReference>
<dbReference type="InterPro" id="IPR005247">
    <property type="entry name" value="YbhB_YbcL/LppC-like"/>
</dbReference>
<dbReference type="Pfam" id="PF01161">
    <property type="entry name" value="PBP"/>
    <property type="match status" value="1"/>
</dbReference>
<gene>
    <name evidence="1" type="primary">ybcL</name>
    <name evidence="1" type="ordered locus">Dda3937_01904</name>
</gene>
<dbReference type="CDD" id="cd00865">
    <property type="entry name" value="PEBP_bact_arch"/>
    <property type="match status" value="1"/>
</dbReference>
<dbReference type="STRING" id="198628.Dda3937_01904"/>
<evidence type="ECO:0000313" key="1">
    <source>
        <dbReference type="EMBL" id="ADM97308.1"/>
    </source>
</evidence>
<dbReference type="InterPro" id="IPR036610">
    <property type="entry name" value="PEBP-like_sf"/>
</dbReference>
<organism evidence="1 2">
    <name type="scientific">Dickeya dadantii (strain 3937)</name>
    <name type="common">Erwinia chrysanthemi (strain 3937)</name>
    <dbReference type="NCBI Taxonomy" id="198628"/>
    <lineage>
        <taxon>Bacteria</taxon>
        <taxon>Pseudomonadati</taxon>
        <taxon>Pseudomonadota</taxon>
        <taxon>Gammaproteobacteria</taxon>
        <taxon>Enterobacterales</taxon>
        <taxon>Pectobacteriaceae</taxon>
        <taxon>Dickeya</taxon>
    </lineage>
</organism>
<proteinExistence type="predicted"/>
<keyword evidence="2" id="KW-1185">Reference proteome</keyword>
<evidence type="ECO:0000313" key="2">
    <source>
        <dbReference type="Proteomes" id="UP000006859"/>
    </source>
</evidence>
<name>E0SCF8_DICD3</name>
<dbReference type="Gene3D" id="3.90.280.10">
    <property type="entry name" value="PEBP-like"/>
    <property type="match status" value="1"/>
</dbReference>
<reference evidence="1 2" key="1">
    <citation type="journal article" date="2011" name="J. Bacteriol.">
        <title>Genome sequence of the plant-pathogenic bacterium Dickeya dadantii 3937.</title>
        <authorList>
            <person name="Glasner J.D."/>
            <person name="Yang C.H."/>
            <person name="Reverchon S."/>
            <person name="Hugouvieux-Cotte-Pattat N."/>
            <person name="Condemine G."/>
            <person name="Bohin J.P."/>
            <person name="Van Gijsegem F."/>
            <person name="Yang S."/>
            <person name="Franza T."/>
            <person name="Expert D."/>
            <person name="Plunkett G. III"/>
            <person name="San Francisco M.J."/>
            <person name="Charkowski A.O."/>
            <person name="Py B."/>
            <person name="Bell K."/>
            <person name="Rauscher L."/>
            <person name="Rodriguez-Palenzuela P."/>
            <person name="Toussaint A."/>
            <person name="Holeva M.C."/>
            <person name="He S.Y."/>
            <person name="Douet V."/>
            <person name="Boccara M."/>
            <person name="Blanco C."/>
            <person name="Toth I."/>
            <person name="Anderson B.D."/>
            <person name="Biehl B.S."/>
            <person name="Mau B."/>
            <person name="Flynn S.M."/>
            <person name="Barras F."/>
            <person name="Lindeberg M."/>
            <person name="Birch P.R."/>
            <person name="Tsuyumu S."/>
            <person name="Shi X."/>
            <person name="Hibbing M."/>
            <person name="Yap M.N."/>
            <person name="Carpentier M."/>
            <person name="Dassa E."/>
            <person name="Umehara M."/>
            <person name="Kim J.F."/>
            <person name="Rusch M."/>
            <person name="Soni P."/>
            <person name="Mayhew G.F."/>
            <person name="Fouts D.E."/>
            <person name="Gill S.R."/>
            <person name="Blattner F.R."/>
            <person name="Keen N.T."/>
            <person name="Perna N.T."/>
        </authorList>
    </citation>
    <scope>NUCLEOTIDE SEQUENCE [LARGE SCALE GENOMIC DNA]</scope>
    <source>
        <strain evidence="1 2">3937</strain>
    </source>
</reference>
<dbReference type="Proteomes" id="UP000006859">
    <property type="component" value="Chromosome"/>
</dbReference>
<dbReference type="HOGENOM" id="CLU_083918_2_0_6"/>
<dbReference type="InterPro" id="IPR008914">
    <property type="entry name" value="PEBP"/>
</dbReference>